<gene>
    <name evidence="8" type="ORF">EHE19_001930</name>
</gene>
<dbReference type="PROSITE" id="PS50893">
    <property type="entry name" value="ABC_TRANSPORTER_2"/>
    <property type="match status" value="1"/>
</dbReference>
<dbReference type="AlphaFoldDB" id="A0A4U7JF57"/>
<dbReference type="InterPro" id="IPR017871">
    <property type="entry name" value="ABC_transporter-like_CS"/>
</dbReference>
<keyword evidence="7" id="KW-0472">Membrane</keyword>
<dbReference type="GO" id="GO:0015421">
    <property type="term" value="F:ABC-type oligopeptide transporter activity"/>
    <property type="evidence" value="ECO:0007669"/>
    <property type="project" value="TreeGrafter"/>
</dbReference>
<keyword evidence="2" id="KW-0813">Transport</keyword>
<dbReference type="InterPro" id="IPR011527">
    <property type="entry name" value="ABC1_TM_dom"/>
</dbReference>
<evidence type="ECO:0000313" key="9">
    <source>
        <dbReference type="Proteomes" id="UP000306409"/>
    </source>
</evidence>
<dbReference type="FunFam" id="3.40.50.300:FF:000604">
    <property type="entry name" value="ABC transporter B family member 28"/>
    <property type="match status" value="1"/>
</dbReference>
<protein>
    <submittedName>
        <fullName evidence="8">ABC transporter ATP-binding protein</fullName>
    </submittedName>
</protein>
<keyword evidence="5 8" id="KW-0067">ATP-binding</keyword>
<evidence type="ECO:0000256" key="3">
    <source>
        <dbReference type="ARBA" id="ARBA00022692"/>
    </source>
</evidence>
<evidence type="ECO:0000256" key="2">
    <source>
        <dbReference type="ARBA" id="ARBA00022448"/>
    </source>
</evidence>
<dbReference type="PROSITE" id="PS50929">
    <property type="entry name" value="ABC_TM1F"/>
    <property type="match status" value="1"/>
</dbReference>
<reference evidence="8 9" key="1">
    <citation type="submission" date="2020-09" db="EMBL/GenBank/DDBJ databases">
        <title>Characterization and genome sequencing of Ruminiclostridium sp. nov. MA18.</title>
        <authorList>
            <person name="Rettenmaier R."/>
            <person name="Kowollik M.-L."/>
            <person name="Liebl W."/>
            <person name="Zverlov V."/>
        </authorList>
    </citation>
    <scope>NUCLEOTIDE SEQUENCE [LARGE SCALE GENOMIC DNA]</scope>
    <source>
        <strain evidence="8 9">MA18</strain>
    </source>
</reference>
<keyword evidence="9" id="KW-1185">Reference proteome</keyword>
<dbReference type="GO" id="GO:0005524">
    <property type="term" value="F:ATP binding"/>
    <property type="evidence" value="ECO:0007669"/>
    <property type="project" value="UniProtKB-KW"/>
</dbReference>
<organism evidence="8 9">
    <name type="scientific">Ruminiclostridium herbifermentans</name>
    <dbReference type="NCBI Taxonomy" id="2488810"/>
    <lineage>
        <taxon>Bacteria</taxon>
        <taxon>Bacillati</taxon>
        <taxon>Bacillota</taxon>
        <taxon>Clostridia</taxon>
        <taxon>Eubacteriales</taxon>
        <taxon>Oscillospiraceae</taxon>
        <taxon>Ruminiclostridium</taxon>
    </lineage>
</organism>
<evidence type="ECO:0000313" key="8">
    <source>
        <dbReference type="EMBL" id="QNU67324.1"/>
    </source>
</evidence>
<proteinExistence type="predicted"/>
<evidence type="ECO:0000256" key="7">
    <source>
        <dbReference type="ARBA" id="ARBA00023136"/>
    </source>
</evidence>
<dbReference type="KEGG" id="rher:EHE19_001930"/>
<dbReference type="SUPFAM" id="SSF90123">
    <property type="entry name" value="ABC transporter transmembrane region"/>
    <property type="match status" value="1"/>
</dbReference>
<dbReference type="RefSeq" id="WP_137697668.1">
    <property type="nucleotide sequence ID" value="NZ_CP061336.1"/>
</dbReference>
<dbReference type="GO" id="GO:0005737">
    <property type="term" value="C:cytoplasm"/>
    <property type="evidence" value="ECO:0007669"/>
    <property type="project" value="UniProtKB-ARBA"/>
</dbReference>
<dbReference type="OrthoDB" id="9762778at2"/>
<dbReference type="Gene3D" id="3.40.50.300">
    <property type="entry name" value="P-loop containing nucleotide triphosphate hydrolases"/>
    <property type="match status" value="1"/>
</dbReference>
<evidence type="ECO:0000256" key="5">
    <source>
        <dbReference type="ARBA" id="ARBA00022840"/>
    </source>
</evidence>
<dbReference type="PROSITE" id="PS00211">
    <property type="entry name" value="ABC_TRANSPORTER_1"/>
    <property type="match status" value="1"/>
</dbReference>
<dbReference type="Gene3D" id="1.20.1560.10">
    <property type="entry name" value="ABC transporter type 1, transmembrane domain"/>
    <property type="match status" value="1"/>
</dbReference>
<comment type="subcellular location">
    <subcellularLocation>
        <location evidence="1">Cell membrane</location>
        <topology evidence="1">Multi-pass membrane protein</topology>
    </subcellularLocation>
</comment>
<keyword evidence="4" id="KW-0547">Nucleotide-binding</keyword>
<evidence type="ECO:0000256" key="4">
    <source>
        <dbReference type="ARBA" id="ARBA00022741"/>
    </source>
</evidence>
<dbReference type="Proteomes" id="UP000306409">
    <property type="component" value="Chromosome"/>
</dbReference>
<evidence type="ECO:0000256" key="6">
    <source>
        <dbReference type="ARBA" id="ARBA00022989"/>
    </source>
</evidence>
<keyword evidence="3" id="KW-0812">Transmembrane</keyword>
<dbReference type="PANTHER" id="PTHR43394:SF1">
    <property type="entry name" value="ATP-BINDING CASSETTE SUB-FAMILY B MEMBER 10, MITOCHONDRIAL"/>
    <property type="match status" value="1"/>
</dbReference>
<dbReference type="PANTHER" id="PTHR43394">
    <property type="entry name" value="ATP-DEPENDENT PERMEASE MDL1, MITOCHONDRIAL"/>
    <property type="match status" value="1"/>
</dbReference>
<dbReference type="InterPro" id="IPR036640">
    <property type="entry name" value="ABC1_TM_sf"/>
</dbReference>
<dbReference type="InterPro" id="IPR003439">
    <property type="entry name" value="ABC_transporter-like_ATP-bd"/>
</dbReference>
<evidence type="ECO:0000256" key="1">
    <source>
        <dbReference type="ARBA" id="ARBA00004651"/>
    </source>
</evidence>
<name>A0A4U7JF57_9FIRM</name>
<dbReference type="SMART" id="SM00382">
    <property type="entry name" value="AAA"/>
    <property type="match status" value="1"/>
</dbReference>
<sequence>MILISNESRVIIKRLLKLLKPYIKKISVVFICILTSTGISMLYPLLSKQVMDNGLLVKDFSIVVKVSLITLAIALLEQTIGLLETKYYSYVNSIFQYSLTKMAFKHLQKLKIQYFNNTNFSETMSNIGMDVGNISRICDKGTFIILSQVFRIIGGMIGLLIIDWKLTFIVLLVVPVRYFTVKKFAKKRESMFNDFMEYSRDYASWFGDIISGIKEVKLWGLDRIKTGEFIKKQRNIVKINIKIAFMDKFNECSESIVFQGINCVLSIFGAYMVFKNELTIGGLFAFLTYSVYVIGPISAILNIGYNFSNVVPSAKRFFDFLDMKTEVDDSKKKILRLDENEVEGNIKFENVSFSYNDDEKILNNINLKINSGEKVAIIGANGSGKSTLINLLLRFYKPHEGKILIDGIDIDDIRLRDYRGLISVVSQDLYLFNTTIEKNISIGTKSDEATITKAAVKSGAYDFIKEMPLKYKSEVGRNGSNLSGGQRQKIAMARAFARKSKILILDEATANYDMESEAYVNQLLATDFKDSTVLVISHKPDILSKVDKIWMVEYGNIKEYRNLSDLEHNCRELKVSGLKE</sequence>
<dbReference type="Pfam" id="PF00005">
    <property type="entry name" value="ABC_tran"/>
    <property type="match status" value="1"/>
</dbReference>
<dbReference type="InterPro" id="IPR027417">
    <property type="entry name" value="P-loop_NTPase"/>
</dbReference>
<dbReference type="EMBL" id="CP061336">
    <property type="protein sequence ID" value="QNU67324.1"/>
    <property type="molecule type" value="Genomic_DNA"/>
</dbReference>
<dbReference type="GO" id="GO:0005886">
    <property type="term" value="C:plasma membrane"/>
    <property type="evidence" value="ECO:0007669"/>
    <property type="project" value="UniProtKB-SubCell"/>
</dbReference>
<accession>A0A4U7JF57</accession>
<dbReference type="GO" id="GO:0016887">
    <property type="term" value="F:ATP hydrolysis activity"/>
    <property type="evidence" value="ECO:0007669"/>
    <property type="project" value="InterPro"/>
</dbReference>
<dbReference type="InterPro" id="IPR039421">
    <property type="entry name" value="Type_1_exporter"/>
</dbReference>
<dbReference type="Pfam" id="PF00664">
    <property type="entry name" value="ABC_membrane"/>
    <property type="match status" value="1"/>
</dbReference>
<dbReference type="SUPFAM" id="SSF52540">
    <property type="entry name" value="P-loop containing nucleoside triphosphate hydrolases"/>
    <property type="match status" value="1"/>
</dbReference>
<dbReference type="CDD" id="cd07346">
    <property type="entry name" value="ABC_6TM_exporters"/>
    <property type="match status" value="1"/>
</dbReference>
<keyword evidence="6" id="KW-1133">Transmembrane helix</keyword>
<dbReference type="InterPro" id="IPR003593">
    <property type="entry name" value="AAA+_ATPase"/>
</dbReference>